<dbReference type="AlphaFoldDB" id="A0A0F9EBD8"/>
<reference evidence="1" key="1">
    <citation type="journal article" date="2015" name="Nature">
        <title>Complex archaea that bridge the gap between prokaryotes and eukaryotes.</title>
        <authorList>
            <person name="Spang A."/>
            <person name="Saw J.H."/>
            <person name="Jorgensen S.L."/>
            <person name="Zaremba-Niedzwiedzka K."/>
            <person name="Martijn J."/>
            <person name="Lind A.E."/>
            <person name="van Eijk R."/>
            <person name="Schleper C."/>
            <person name="Guy L."/>
            <person name="Ettema T.J."/>
        </authorList>
    </citation>
    <scope>NUCLEOTIDE SEQUENCE</scope>
</reference>
<evidence type="ECO:0000313" key="1">
    <source>
        <dbReference type="EMBL" id="KKL71254.1"/>
    </source>
</evidence>
<dbReference type="EMBL" id="LAZR01025647">
    <property type="protein sequence ID" value="KKL71254.1"/>
    <property type="molecule type" value="Genomic_DNA"/>
</dbReference>
<name>A0A0F9EBD8_9ZZZZ</name>
<sequence>MNVTDRYGRSAQQFLVDLFEFEYCEECGGDVEAHTAVPFLGNFFARCNENGPHLIEDFQALQEGRA</sequence>
<gene>
    <name evidence="1" type="ORF">LCGC14_2096700</name>
</gene>
<organism evidence="1">
    <name type="scientific">marine sediment metagenome</name>
    <dbReference type="NCBI Taxonomy" id="412755"/>
    <lineage>
        <taxon>unclassified sequences</taxon>
        <taxon>metagenomes</taxon>
        <taxon>ecological metagenomes</taxon>
    </lineage>
</organism>
<proteinExistence type="predicted"/>
<accession>A0A0F9EBD8</accession>
<protein>
    <submittedName>
        <fullName evidence="1">Uncharacterized protein</fullName>
    </submittedName>
</protein>
<comment type="caution">
    <text evidence="1">The sequence shown here is derived from an EMBL/GenBank/DDBJ whole genome shotgun (WGS) entry which is preliminary data.</text>
</comment>